<dbReference type="RefSeq" id="WP_036753340.1">
    <property type="nucleotide sequence ID" value="NZ_JAGSGC010000009.1"/>
</dbReference>
<reference evidence="2 3" key="1">
    <citation type="submission" date="2014-04" db="EMBL/GenBank/DDBJ databases">
        <title>Draft genome sequence of Photobacterium halotolerans S2753: a solonamide, ngercheumicin and holomycin producer.</title>
        <authorList>
            <person name="Machado H.R."/>
            <person name="Gram L."/>
        </authorList>
    </citation>
    <scope>NUCLEOTIDE SEQUENCE [LARGE SCALE GENOMIC DNA]</scope>
    <source>
        <strain evidence="2 3">S2753</strain>
    </source>
</reference>
<dbReference type="Gene3D" id="2.60.120.650">
    <property type="entry name" value="Cupin"/>
    <property type="match status" value="1"/>
</dbReference>
<comment type="caution">
    <text evidence="2">The sequence shown here is derived from an EMBL/GenBank/DDBJ whole genome shotgun (WGS) entry which is preliminary data.</text>
</comment>
<organism evidence="2 3">
    <name type="scientific">Photobacterium galatheae</name>
    <dbReference type="NCBI Taxonomy" id="1654360"/>
    <lineage>
        <taxon>Bacteria</taxon>
        <taxon>Pseudomonadati</taxon>
        <taxon>Pseudomonadota</taxon>
        <taxon>Gammaproteobacteria</taxon>
        <taxon>Vibrionales</taxon>
        <taxon>Vibrionaceae</taxon>
        <taxon>Photobacterium</taxon>
    </lineage>
</organism>
<protein>
    <recommendedName>
        <fullName evidence="1">JmjC domain-containing protein</fullName>
    </recommendedName>
</protein>
<evidence type="ECO:0000313" key="2">
    <source>
        <dbReference type="EMBL" id="KDM91124.1"/>
    </source>
</evidence>
<dbReference type="AlphaFoldDB" id="A0A066RLA1"/>
<dbReference type="STRING" id="1654360.EA58_13315"/>
<dbReference type="SUPFAM" id="SSF51197">
    <property type="entry name" value="Clavaminate synthase-like"/>
    <property type="match status" value="1"/>
</dbReference>
<sequence length="380" mass="42462">MNIRENAIQELMAFSQELKKFCVIQNAITNHEDVFFQLKQVFTTFSESNIPRARVWIDGGQRYTAADDLVSKSISQIANLELFLKETLSSEKFCITLNGLSSYSEVLSSAIVAHILHPIFAQAGKTPNCGTDVYSFIGNYGFTPFGVHDDQDHSLLFHVGPEPKIAYIWEREQYESITGGTLASTDYEALLSHANVITLYPGDLLFIPKGDFHIFETKGFSVTLGVTIYPDDLLLESTQGLRLMAGQLTDQDQIMNTALTLNELVQLRRLAVLSNGSIIYPPMMKRADDRLTLALNPSISAKTIYPVYAMKIGDREALIVRMRVIWSKSTGLMSQISERINAANSQPLREFLVPFEGDNLKKIVVSLLNRVHQMGGISVE</sequence>
<accession>A0A066RLA1</accession>
<dbReference type="EMBL" id="JMIB01000026">
    <property type="protein sequence ID" value="KDM91124.1"/>
    <property type="molecule type" value="Genomic_DNA"/>
</dbReference>
<dbReference type="OrthoDB" id="4518480at2"/>
<evidence type="ECO:0000313" key="3">
    <source>
        <dbReference type="Proteomes" id="UP000027192"/>
    </source>
</evidence>
<dbReference type="PROSITE" id="PS51184">
    <property type="entry name" value="JMJC"/>
    <property type="match status" value="1"/>
</dbReference>
<name>A0A066RLA1_9GAMM</name>
<feature type="domain" description="JmjC" evidence="1">
    <location>
        <begin position="101"/>
        <end position="245"/>
    </location>
</feature>
<gene>
    <name evidence="2" type="ORF">EA58_13315</name>
</gene>
<keyword evidence="3" id="KW-1185">Reference proteome</keyword>
<dbReference type="InterPro" id="IPR003347">
    <property type="entry name" value="JmjC_dom"/>
</dbReference>
<proteinExistence type="predicted"/>
<evidence type="ECO:0000259" key="1">
    <source>
        <dbReference type="PROSITE" id="PS51184"/>
    </source>
</evidence>
<dbReference type="Proteomes" id="UP000027192">
    <property type="component" value="Unassembled WGS sequence"/>
</dbReference>